<evidence type="ECO:0000256" key="1">
    <source>
        <dbReference type="SAM" id="Phobius"/>
    </source>
</evidence>
<protein>
    <submittedName>
        <fullName evidence="3">Transposase</fullName>
    </submittedName>
</protein>
<evidence type="ECO:0000313" key="4">
    <source>
        <dbReference type="Proteomes" id="UP000029738"/>
    </source>
</evidence>
<dbReference type="InterPro" id="IPR036388">
    <property type="entry name" value="WH-like_DNA-bd_sf"/>
</dbReference>
<keyword evidence="1" id="KW-0472">Membrane</keyword>
<gene>
    <name evidence="3" type="ORF">DA73_0400013370</name>
</gene>
<reference evidence="3" key="2">
    <citation type="submission" date="2019-11" db="EMBL/GenBank/DDBJ databases">
        <title>Improved Assembly of Tolypothrix boutellei genome.</title>
        <authorList>
            <person name="Sarangi A.N."/>
            <person name="Mukherjee M."/>
            <person name="Ghosh S."/>
            <person name="Singh D."/>
            <person name="Das A."/>
            <person name="Kant S."/>
            <person name="Prusty A."/>
            <person name="Tripathy S."/>
        </authorList>
    </citation>
    <scope>NUCLEOTIDE SEQUENCE</scope>
    <source>
        <strain evidence="3">VB521301</strain>
    </source>
</reference>
<reference evidence="3" key="1">
    <citation type="journal article" date="2015" name="Genome Announc.">
        <title>Draft Genome Sequence of Tolypothrix boutellei Strain VB521301.</title>
        <authorList>
            <person name="Chandrababunaidu M.M."/>
            <person name="Singh D."/>
            <person name="Sen D."/>
            <person name="Bhan S."/>
            <person name="Das S."/>
            <person name="Gupta A."/>
            <person name="Adhikary S.P."/>
            <person name="Tripathy S."/>
        </authorList>
    </citation>
    <scope>NUCLEOTIDE SEQUENCE</scope>
    <source>
        <strain evidence="3">VB521301</strain>
    </source>
</reference>
<dbReference type="InterPro" id="IPR009057">
    <property type="entry name" value="Homeodomain-like_sf"/>
</dbReference>
<dbReference type="InterPro" id="IPR002622">
    <property type="entry name" value="Transposase_14"/>
</dbReference>
<accession>A0A8S9T2N8</accession>
<evidence type="ECO:0000259" key="2">
    <source>
        <dbReference type="Pfam" id="PF01710"/>
    </source>
</evidence>
<sequence length="268" mass="30947">MSSSVQQVVVKKDRSTFVNKTYLMTMIPLFYQTHLKSQFSPTEYLLLTILINVLQSIKKVSLEALATNLPIPILFESRRKKLQRFLSLLFLTIEKIWFPIVTTWLSTYFQSDKMIYSSFRCYEVQLVLIKSKDNTVMKAYSVDIREKIVAAHIEEKISIRQVALRFAVSKSLVQKLVKQQKSHGNLQPLKPGKPRFSHLTNAELELRELVSENPDATIVEFCELFAAKTGNWVSQTAMCRSLQKLGLNRKKKHCGVAKQQLQEFKNSE</sequence>
<name>A0A8S9T2N8_9CYAN</name>
<dbReference type="Pfam" id="PF01710">
    <property type="entry name" value="HTH_Tnp_IS630"/>
    <property type="match status" value="1"/>
</dbReference>
<feature type="domain" description="Transposase Synechocystis PCC 6803" evidence="2">
    <location>
        <begin position="139"/>
        <end position="258"/>
    </location>
</feature>
<feature type="transmembrane region" description="Helical" evidence="1">
    <location>
        <begin position="85"/>
        <end position="105"/>
    </location>
</feature>
<keyword evidence="1" id="KW-1133">Transmembrane helix</keyword>
<evidence type="ECO:0000313" key="3">
    <source>
        <dbReference type="EMBL" id="KAF3886356.1"/>
    </source>
</evidence>
<organism evidence="3 4">
    <name type="scientific">Tolypothrix bouteillei VB521301</name>
    <dbReference type="NCBI Taxonomy" id="1479485"/>
    <lineage>
        <taxon>Bacteria</taxon>
        <taxon>Bacillati</taxon>
        <taxon>Cyanobacteriota</taxon>
        <taxon>Cyanophyceae</taxon>
        <taxon>Nostocales</taxon>
        <taxon>Tolypothrichaceae</taxon>
        <taxon>Tolypothrix</taxon>
    </lineage>
</organism>
<keyword evidence="4" id="KW-1185">Reference proteome</keyword>
<dbReference type="EMBL" id="JHEG04000001">
    <property type="protein sequence ID" value="KAF3886356.1"/>
    <property type="molecule type" value="Genomic_DNA"/>
</dbReference>
<dbReference type="Gene3D" id="1.10.10.10">
    <property type="entry name" value="Winged helix-like DNA-binding domain superfamily/Winged helix DNA-binding domain"/>
    <property type="match status" value="1"/>
</dbReference>
<dbReference type="SUPFAM" id="SSF46689">
    <property type="entry name" value="Homeodomain-like"/>
    <property type="match status" value="1"/>
</dbReference>
<dbReference type="AlphaFoldDB" id="A0A8S9T2N8"/>
<dbReference type="Proteomes" id="UP000029738">
    <property type="component" value="Unassembled WGS sequence"/>
</dbReference>
<proteinExistence type="predicted"/>
<keyword evidence="1" id="KW-0812">Transmembrane</keyword>
<comment type="caution">
    <text evidence="3">The sequence shown here is derived from an EMBL/GenBank/DDBJ whole genome shotgun (WGS) entry which is preliminary data.</text>
</comment>